<evidence type="ECO:0000256" key="2">
    <source>
        <dbReference type="SAM" id="Phobius"/>
    </source>
</evidence>
<evidence type="ECO:0000256" key="1">
    <source>
        <dbReference type="SAM" id="MobiDB-lite"/>
    </source>
</evidence>
<gene>
    <name evidence="3" type="ORF">OIK44_21375</name>
</gene>
<feature type="transmembrane region" description="Helical" evidence="2">
    <location>
        <begin position="126"/>
        <end position="146"/>
    </location>
</feature>
<dbReference type="InterPro" id="IPR005325">
    <property type="entry name" value="DUF308_memb"/>
</dbReference>
<feature type="transmembrane region" description="Helical" evidence="2">
    <location>
        <begin position="68"/>
        <end position="86"/>
    </location>
</feature>
<organism evidence="3 4">
    <name type="scientific">Janthinobacterium fluminis</name>
    <dbReference type="NCBI Taxonomy" id="2987524"/>
    <lineage>
        <taxon>Bacteria</taxon>
        <taxon>Pseudomonadati</taxon>
        <taxon>Pseudomonadota</taxon>
        <taxon>Betaproteobacteria</taxon>
        <taxon>Burkholderiales</taxon>
        <taxon>Oxalobacteraceae</taxon>
        <taxon>Janthinobacterium</taxon>
    </lineage>
</organism>
<keyword evidence="2" id="KW-1133">Transmembrane helix</keyword>
<keyword evidence="2" id="KW-0472">Membrane</keyword>
<feature type="compositionally biased region" description="Low complexity" evidence="1">
    <location>
        <begin position="184"/>
        <end position="194"/>
    </location>
</feature>
<evidence type="ECO:0000313" key="4">
    <source>
        <dbReference type="Proteomes" id="UP001221208"/>
    </source>
</evidence>
<keyword evidence="2" id="KW-0812">Transmembrane</keyword>
<feature type="transmembrane region" description="Helical" evidence="2">
    <location>
        <begin position="152"/>
        <end position="173"/>
    </location>
</feature>
<dbReference type="PANTHER" id="PTHR34989">
    <property type="entry name" value="PROTEIN HDED"/>
    <property type="match status" value="1"/>
</dbReference>
<dbReference type="InterPro" id="IPR052712">
    <property type="entry name" value="Acid_resist_chaperone_HdeD"/>
</dbReference>
<dbReference type="PANTHER" id="PTHR34989:SF1">
    <property type="entry name" value="PROTEIN HDED"/>
    <property type="match status" value="1"/>
</dbReference>
<sequence length="211" mass="21916">MSSLPMLMRSWWILALRGAIAVLFGLFALATPGVTLLSLIAVFAVYALLAGAVAIAGALRNRRGAADWWLLLLMGLVSVGAGVLAARHPALTVLALLIVIGVNAIVTGVLDLALAVRLRKVIGGEWLLILSAATAIVFGLLILAYPGAGALVLVWLIGAYALLTGLLYLALAYRAYSFAAPRPAAQGGAAPEAAPKAERRVAERRMKPAAC</sequence>
<name>A0ABT5K5T5_9BURK</name>
<dbReference type="Pfam" id="PF03729">
    <property type="entry name" value="DUF308"/>
    <property type="match status" value="2"/>
</dbReference>
<feature type="compositionally biased region" description="Basic and acidic residues" evidence="1">
    <location>
        <begin position="195"/>
        <end position="211"/>
    </location>
</feature>
<dbReference type="EMBL" id="JAQQXR010000010">
    <property type="protein sequence ID" value="MDC8760146.1"/>
    <property type="molecule type" value="Genomic_DNA"/>
</dbReference>
<feature type="transmembrane region" description="Helical" evidence="2">
    <location>
        <begin position="36"/>
        <end position="56"/>
    </location>
</feature>
<feature type="transmembrane region" description="Helical" evidence="2">
    <location>
        <begin position="92"/>
        <end position="114"/>
    </location>
</feature>
<feature type="region of interest" description="Disordered" evidence="1">
    <location>
        <begin position="184"/>
        <end position="211"/>
    </location>
</feature>
<protein>
    <submittedName>
        <fullName evidence="3">HdeD family acid-resistance protein</fullName>
    </submittedName>
</protein>
<keyword evidence="4" id="KW-1185">Reference proteome</keyword>
<dbReference type="RefSeq" id="WP_273673759.1">
    <property type="nucleotide sequence ID" value="NZ_JAQQXR010000010.1"/>
</dbReference>
<evidence type="ECO:0000313" key="3">
    <source>
        <dbReference type="EMBL" id="MDC8760146.1"/>
    </source>
</evidence>
<feature type="transmembrane region" description="Helical" evidence="2">
    <location>
        <begin position="12"/>
        <end position="30"/>
    </location>
</feature>
<reference evidence="3 4" key="1">
    <citation type="submission" date="2022-10" db="EMBL/GenBank/DDBJ databases">
        <title>Janthinobacterium sp. hw3 Genome sequencing.</title>
        <authorList>
            <person name="Park S."/>
        </authorList>
    </citation>
    <scope>NUCLEOTIDE SEQUENCE [LARGE SCALE GENOMIC DNA]</scope>
    <source>
        <strain evidence="4">hw3</strain>
    </source>
</reference>
<comment type="caution">
    <text evidence="3">The sequence shown here is derived from an EMBL/GenBank/DDBJ whole genome shotgun (WGS) entry which is preliminary data.</text>
</comment>
<dbReference type="Proteomes" id="UP001221208">
    <property type="component" value="Unassembled WGS sequence"/>
</dbReference>
<accession>A0ABT5K5T5</accession>
<proteinExistence type="predicted"/>